<dbReference type="InterPro" id="IPR001647">
    <property type="entry name" value="HTH_TetR"/>
</dbReference>
<protein>
    <submittedName>
        <fullName evidence="6">TetR/AcrR family transcriptional regulator</fullName>
    </submittedName>
</protein>
<dbReference type="SUPFAM" id="SSF46689">
    <property type="entry name" value="Homeodomain-like"/>
    <property type="match status" value="1"/>
</dbReference>
<accession>A0ABV9CCB4</accession>
<dbReference type="PANTHER" id="PTHR47506:SF6">
    <property type="entry name" value="HTH-TYPE TRANSCRIPTIONAL REPRESSOR NEMR"/>
    <property type="match status" value="1"/>
</dbReference>
<gene>
    <name evidence="6" type="ORF">ACFO60_07900</name>
</gene>
<evidence type="ECO:0000256" key="4">
    <source>
        <dbReference type="PROSITE-ProRule" id="PRU00335"/>
    </source>
</evidence>
<feature type="domain" description="HTH tetR-type" evidence="5">
    <location>
        <begin position="5"/>
        <end position="65"/>
    </location>
</feature>
<evidence type="ECO:0000256" key="3">
    <source>
        <dbReference type="ARBA" id="ARBA00023163"/>
    </source>
</evidence>
<dbReference type="PROSITE" id="PS50977">
    <property type="entry name" value="HTH_TETR_2"/>
    <property type="match status" value="1"/>
</dbReference>
<dbReference type="InterPro" id="IPR011075">
    <property type="entry name" value="TetR_C"/>
</dbReference>
<dbReference type="InterPro" id="IPR009057">
    <property type="entry name" value="Homeodomain-like_sf"/>
</dbReference>
<sequence>MGRVGQARDKILIAARTLIAQRGYTALGVAEICAAAGVPKGSFYHFFQSKQALALTVIDEHWTAQRAQWTELLGGDGPPLRRLRDLFEATETVQRSGQQDNGAVVGCLFGNLALELSSQDGDIQGRLQQIFNEQIDLIEQVVTEARDRGDTAAAVDVRDAARSIVAQLEGRVLFAKLLNDPGQLEAMWRNCLALLGVTDPGRTREVLAGARPE</sequence>
<evidence type="ECO:0000313" key="7">
    <source>
        <dbReference type="Proteomes" id="UP001596004"/>
    </source>
</evidence>
<evidence type="ECO:0000256" key="1">
    <source>
        <dbReference type="ARBA" id="ARBA00023015"/>
    </source>
</evidence>
<comment type="caution">
    <text evidence="6">The sequence shown here is derived from an EMBL/GenBank/DDBJ whole genome shotgun (WGS) entry which is preliminary data.</text>
</comment>
<dbReference type="EMBL" id="JBHSFP010000004">
    <property type="protein sequence ID" value="MFC4530684.1"/>
    <property type="molecule type" value="Genomic_DNA"/>
</dbReference>
<dbReference type="PRINTS" id="PR00455">
    <property type="entry name" value="HTHTETR"/>
</dbReference>
<evidence type="ECO:0000256" key="2">
    <source>
        <dbReference type="ARBA" id="ARBA00023125"/>
    </source>
</evidence>
<keyword evidence="7" id="KW-1185">Reference proteome</keyword>
<organism evidence="6 7">
    <name type="scientific">Sphaerisporangium dianthi</name>
    <dbReference type="NCBI Taxonomy" id="1436120"/>
    <lineage>
        <taxon>Bacteria</taxon>
        <taxon>Bacillati</taxon>
        <taxon>Actinomycetota</taxon>
        <taxon>Actinomycetes</taxon>
        <taxon>Streptosporangiales</taxon>
        <taxon>Streptosporangiaceae</taxon>
        <taxon>Sphaerisporangium</taxon>
    </lineage>
</organism>
<dbReference type="Pfam" id="PF00440">
    <property type="entry name" value="TetR_N"/>
    <property type="match status" value="1"/>
</dbReference>
<dbReference type="RefSeq" id="WP_380838683.1">
    <property type="nucleotide sequence ID" value="NZ_JBHSFP010000004.1"/>
</dbReference>
<evidence type="ECO:0000313" key="6">
    <source>
        <dbReference type="EMBL" id="MFC4530684.1"/>
    </source>
</evidence>
<dbReference type="InterPro" id="IPR036271">
    <property type="entry name" value="Tet_transcr_reg_TetR-rel_C_sf"/>
</dbReference>
<name>A0ABV9CCB4_9ACTN</name>
<dbReference type="Pfam" id="PF16925">
    <property type="entry name" value="TetR_C_13"/>
    <property type="match status" value="1"/>
</dbReference>
<feature type="DNA-binding region" description="H-T-H motif" evidence="4">
    <location>
        <begin position="28"/>
        <end position="47"/>
    </location>
</feature>
<dbReference type="Gene3D" id="1.10.357.10">
    <property type="entry name" value="Tetracycline Repressor, domain 2"/>
    <property type="match status" value="1"/>
</dbReference>
<dbReference type="PANTHER" id="PTHR47506">
    <property type="entry name" value="TRANSCRIPTIONAL REGULATORY PROTEIN"/>
    <property type="match status" value="1"/>
</dbReference>
<dbReference type="Proteomes" id="UP001596004">
    <property type="component" value="Unassembled WGS sequence"/>
</dbReference>
<evidence type="ECO:0000259" key="5">
    <source>
        <dbReference type="PROSITE" id="PS50977"/>
    </source>
</evidence>
<keyword evidence="2 4" id="KW-0238">DNA-binding</keyword>
<keyword evidence="1" id="KW-0805">Transcription regulation</keyword>
<reference evidence="7" key="1">
    <citation type="journal article" date="2019" name="Int. J. Syst. Evol. Microbiol.">
        <title>The Global Catalogue of Microorganisms (GCM) 10K type strain sequencing project: providing services to taxonomists for standard genome sequencing and annotation.</title>
        <authorList>
            <consortium name="The Broad Institute Genomics Platform"/>
            <consortium name="The Broad Institute Genome Sequencing Center for Infectious Disease"/>
            <person name="Wu L."/>
            <person name="Ma J."/>
        </authorList>
    </citation>
    <scope>NUCLEOTIDE SEQUENCE [LARGE SCALE GENOMIC DNA]</scope>
    <source>
        <strain evidence="7">CGMCC 4.7132</strain>
    </source>
</reference>
<proteinExistence type="predicted"/>
<keyword evidence="3" id="KW-0804">Transcription</keyword>
<dbReference type="SUPFAM" id="SSF48498">
    <property type="entry name" value="Tetracyclin repressor-like, C-terminal domain"/>
    <property type="match status" value="1"/>
</dbReference>